<dbReference type="Proteomes" id="UP001596957">
    <property type="component" value="Unassembled WGS sequence"/>
</dbReference>
<keyword evidence="4" id="KW-1185">Reference proteome</keyword>
<accession>A0ABW2VIJ9</accession>
<protein>
    <submittedName>
        <fullName evidence="3">Uncharacterized protein</fullName>
    </submittedName>
</protein>
<evidence type="ECO:0000256" key="2">
    <source>
        <dbReference type="SAM" id="SignalP"/>
    </source>
</evidence>
<proteinExistence type="predicted"/>
<reference evidence="4" key="1">
    <citation type="journal article" date="2019" name="Int. J. Syst. Evol. Microbiol.">
        <title>The Global Catalogue of Microorganisms (GCM) 10K type strain sequencing project: providing services to taxonomists for standard genome sequencing and annotation.</title>
        <authorList>
            <consortium name="The Broad Institute Genomics Platform"/>
            <consortium name="The Broad Institute Genome Sequencing Center for Infectious Disease"/>
            <person name="Wu L."/>
            <person name="Ma J."/>
        </authorList>
    </citation>
    <scope>NUCLEOTIDE SEQUENCE [LARGE SCALE GENOMIC DNA]</scope>
    <source>
        <strain evidence="4">CGMCC 4.7198</strain>
    </source>
</reference>
<organism evidence="3 4">
    <name type="scientific">Streptomyces lutosisoli</name>
    <dbReference type="NCBI Taxonomy" id="2665721"/>
    <lineage>
        <taxon>Bacteria</taxon>
        <taxon>Bacillati</taxon>
        <taxon>Actinomycetota</taxon>
        <taxon>Actinomycetes</taxon>
        <taxon>Kitasatosporales</taxon>
        <taxon>Streptomycetaceae</taxon>
        <taxon>Streptomyces</taxon>
    </lineage>
</organism>
<evidence type="ECO:0000313" key="4">
    <source>
        <dbReference type="Proteomes" id="UP001596957"/>
    </source>
</evidence>
<name>A0ABW2VIJ9_9ACTN</name>
<evidence type="ECO:0000313" key="3">
    <source>
        <dbReference type="EMBL" id="MFD0283445.1"/>
    </source>
</evidence>
<comment type="caution">
    <text evidence="3">The sequence shown here is derived from an EMBL/GenBank/DDBJ whole genome shotgun (WGS) entry which is preliminary data.</text>
</comment>
<dbReference type="EMBL" id="JBHTEC010000001">
    <property type="protein sequence ID" value="MFD0283445.1"/>
    <property type="molecule type" value="Genomic_DNA"/>
</dbReference>
<gene>
    <name evidence="3" type="ORF">ACFQZP_17525</name>
</gene>
<feature type="chain" id="PRO_5045182172" evidence="2">
    <location>
        <begin position="31"/>
        <end position="543"/>
    </location>
</feature>
<feature type="signal peptide" evidence="2">
    <location>
        <begin position="1"/>
        <end position="30"/>
    </location>
</feature>
<dbReference type="RefSeq" id="WP_381264571.1">
    <property type="nucleotide sequence ID" value="NZ_JBHTBI010000109.1"/>
</dbReference>
<evidence type="ECO:0000256" key="1">
    <source>
        <dbReference type="SAM" id="MobiDB-lite"/>
    </source>
</evidence>
<keyword evidence="2" id="KW-0732">Signal</keyword>
<sequence>MTIRRRARRVVPALLAALALSLSLSQTGAAARPHGPHGEEKAATADHTIQLGTPKLVTPNGHAKPQVSKTKGPLSTIPKQQLAALKNQSAQTAAVTGAHRPRKAGKSTAPKLAPPPSGGGFEGLSQPCCFRPPDTHGAVGRSHFVEVVNGVGFGVFRKSDGGLSKNVSFASFFGYSAQTIFDPRVVYDKKWNRWVISAAAFPESSTVQRVFFAVSTTSDPNGSFYIYSFDPPENAGDFYDYPQLGLDQDAVIVTANIFDSSDNYLRTRAFGMAKSDLYNGGSPNFPYFDLGTPGTVAPPIVEDNNSNAFLVAASLASNTQLALFRASNLGRSGAGIVLQANVPVPAFSAPPNARQPGTNNLLDSQDARFQNASTQIGNRLLNIHDIGPGLPTPKWYQINTSTNTVPAGESGLAHESGDSDDFNPSVAGSDVGGTASNPIGRMFFTWSATDVTGTGIHQARVKSGGRLATDATDVVGGNSHGADAPTFYNPSADTVERWGDYSAVTIDPIATGTCAVGNRAYVVNERQISTTSWGSRIGKPGFC</sequence>
<feature type="region of interest" description="Disordered" evidence="1">
    <location>
        <begin position="53"/>
        <end position="119"/>
    </location>
</feature>